<dbReference type="EMBL" id="NAJN01001986">
    <property type="protein sequence ID" value="TKA59257.1"/>
    <property type="molecule type" value="Genomic_DNA"/>
</dbReference>
<comment type="caution">
    <text evidence="7">The sequence shown here is derived from an EMBL/GenBank/DDBJ whole genome shotgun (WGS) entry which is preliminary data.</text>
</comment>
<organism evidence="7 8">
    <name type="scientific">Cryomyces minteri</name>
    <dbReference type="NCBI Taxonomy" id="331657"/>
    <lineage>
        <taxon>Eukaryota</taxon>
        <taxon>Fungi</taxon>
        <taxon>Dikarya</taxon>
        <taxon>Ascomycota</taxon>
        <taxon>Pezizomycotina</taxon>
        <taxon>Dothideomycetes</taxon>
        <taxon>Dothideomycetes incertae sedis</taxon>
        <taxon>Cryomyces</taxon>
    </lineage>
</organism>
<proteinExistence type="inferred from homology"/>
<evidence type="ECO:0000256" key="4">
    <source>
        <dbReference type="ARBA" id="ARBA00023242"/>
    </source>
</evidence>
<comment type="subcellular location">
    <subcellularLocation>
        <location evidence="1 5">Nucleus</location>
    </subcellularLocation>
</comment>
<feature type="region of interest" description="Disordered" evidence="6">
    <location>
        <begin position="179"/>
        <end position="204"/>
    </location>
</feature>
<evidence type="ECO:0000256" key="1">
    <source>
        <dbReference type="ARBA" id="ARBA00004123"/>
    </source>
</evidence>
<feature type="region of interest" description="Disordered" evidence="6">
    <location>
        <begin position="236"/>
        <end position="299"/>
    </location>
</feature>
<name>A0A4U0WA43_9PEZI</name>
<dbReference type="Pfam" id="PF04939">
    <property type="entry name" value="RRS1"/>
    <property type="match status" value="1"/>
</dbReference>
<dbReference type="OrthoDB" id="28455at2759"/>
<accession>A0A4U0WA43</accession>
<comment type="function">
    <text evidence="5">Involved in ribosomal large subunit assembly.</text>
</comment>
<keyword evidence="8" id="KW-1185">Reference proteome</keyword>
<dbReference type="InterPro" id="IPR007023">
    <property type="entry name" value="Ribosom_reg"/>
</dbReference>
<gene>
    <name evidence="7" type="ORF">B0A49_08918</name>
</gene>
<evidence type="ECO:0000256" key="3">
    <source>
        <dbReference type="ARBA" id="ARBA00022517"/>
    </source>
</evidence>
<evidence type="ECO:0000256" key="2">
    <source>
        <dbReference type="ARBA" id="ARBA00010077"/>
    </source>
</evidence>
<sequence>MVSPYFRRKMWIEIIFLHSDEHGIRAVLRISNDLNSEDILEIPTIPQRPKTEIAPMSKTATVVVEVPTSTEVNMEDAPVVNEGGAKLRAAENDVAAEAESSTSAPTTAKSSITQRLPTTVTKPTPYTFDLGNLLCNDPNPLPPTSQITESTLQSTARDAAQALLNQLLTTCPITSTTTGVTLTLPPPTTSLPREKPVPQPKAPTKWEQFAAKKGIKDAKRGEGKKVYDEASGEWVPKWGYKGKNKEGEGDWLVEVDDKKETRTGEAGDKRREGRAERKEGVRRNERRMRANERKGQTTV</sequence>
<dbReference type="STRING" id="331657.A0A4U0WA43"/>
<feature type="region of interest" description="Disordered" evidence="6">
    <location>
        <begin position="90"/>
        <end position="121"/>
    </location>
</feature>
<dbReference type="GO" id="GO:0005634">
    <property type="term" value="C:nucleus"/>
    <property type="evidence" value="ECO:0007669"/>
    <property type="project" value="UniProtKB-SubCell"/>
</dbReference>
<dbReference type="AlphaFoldDB" id="A0A4U0WA43"/>
<evidence type="ECO:0000313" key="7">
    <source>
        <dbReference type="EMBL" id="TKA59257.1"/>
    </source>
</evidence>
<keyword evidence="3 5" id="KW-0690">Ribosome biogenesis</keyword>
<keyword evidence="4 5" id="KW-0539">Nucleus</keyword>
<evidence type="ECO:0000313" key="8">
    <source>
        <dbReference type="Proteomes" id="UP000308768"/>
    </source>
</evidence>
<dbReference type="GO" id="GO:0042254">
    <property type="term" value="P:ribosome biogenesis"/>
    <property type="evidence" value="ECO:0007669"/>
    <property type="project" value="UniProtKB-KW"/>
</dbReference>
<feature type="compositionally biased region" description="Basic and acidic residues" evidence="6">
    <location>
        <begin position="255"/>
        <end position="299"/>
    </location>
</feature>
<dbReference type="Proteomes" id="UP000308768">
    <property type="component" value="Unassembled WGS sequence"/>
</dbReference>
<protein>
    <recommendedName>
        <fullName evidence="5">Ribosome biogenesis regulatory protein</fullName>
    </recommendedName>
</protein>
<reference evidence="7 8" key="1">
    <citation type="submission" date="2017-03" db="EMBL/GenBank/DDBJ databases">
        <title>Genomes of endolithic fungi from Antarctica.</title>
        <authorList>
            <person name="Coleine C."/>
            <person name="Masonjones S."/>
            <person name="Stajich J.E."/>
        </authorList>
    </citation>
    <scope>NUCLEOTIDE SEQUENCE [LARGE SCALE GENOMIC DNA]</scope>
    <source>
        <strain evidence="7 8">CCFEE 5187</strain>
    </source>
</reference>
<feature type="compositionally biased region" description="Low complexity" evidence="6">
    <location>
        <begin position="95"/>
        <end position="113"/>
    </location>
</feature>
<evidence type="ECO:0000256" key="5">
    <source>
        <dbReference type="RuleBase" id="RU364132"/>
    </source>
</evidence>
<comment type="similarity">
    <text evidence="2 5">Belongs to the RRS1 family.</text>
</comment>
<evidence type="ECO:0000256" key="6">
    <source>
        <dbReference type="SAM" id="MobiDB-lite"/>
    </source>
</evidence>